<feature type="transmembrane region" description="Helical" evidence="7">
    <location>
        <begin position="259"/>
        <end position="280"/>
    </location>
</feature>
<keyword evidence="4 7" id="KW-0812">Transmembrane</keyword>
<dbReference type="Pfam" id="PF02687">
    <property type="entry name" value="FtsX"/>
    <property type="match status" value="1"/>
</dbReference>
<dbReference type="Pfam" id="PF12704">
    <property type="entry name" value="MacB_PCD"/>
    <property type="match status" value="1"/>
</dbReference>
<evidence type="ECO:0000259" key="9">
    <source>
        <dbReference type="Pfam" id="PF12704"/>
    </source>
</evidence>
<comment type="caution">
    <text evidence="10">The sequence shown here is derived from an EMBL/GenBank/DDBJ whole genome shotgun (WGS) entry which is preliminary data.</text>
</comment>
<feature type="transmembrane region" description="Helical" evidence="7">
    <location>
        <begin position="301"/>
        <end position="326"/>
    </location>
</feature>
<reference evidence="10 11" key="1">
    <citation type="submission" date="2016-06" db="EMBL/GenBank/DDBJ databases">
        <authorList>
            <person name="Kjaerup R.B."/>
            <person name="Dalgaard T.S."/>
            <person name="Juul-Madsen H.R."/>
        </authorList>
    </citation>
    <scope>NUCLEOTIDE SEQUENCE [LARGE SCALE GENOMIC DNA]</scope>
    <source>
        <strain evidence="10 11">373-A1</strain>
    </source>
</reference>
<keyword evidence="6 7" id="KW-0472">Membrane</keyword>
<keyword evidence="11" id="KW-1185">Reference proteome</keyword>
<comment type="subcellular location">
    <subcellularLocation>
        <location evidence="1">Cell membrane</location>
        <topology evidence="1">Multi-pass membrane protein</topology>
    </subcellularLocation>
</comment>
<dbReference type="OrthoDB" id="9770036at2"/>
<dbReference type="InterPro" id="IPR051447">
    <property type="entry name" value="Lipoprotein-release_system"/>
</dbReference>
<name>A0A174T8P4_9CLOT</name>
<evidence type="ECO:0000256" key="2">
    <source>
        <dbReference type="ARBA" id="ARBA00005236"/>
    </source>
</evidence>
<feature type="transmembrane region" description="Helical" evidence="7">
    <location>
        <begin position="20"/>
        <end position="40"/>
    </location>
</feature>
<evidence type="ECO:0000313" key="11">
    <source>
        <dbReference type="Proteomes" id="UP000092714"/>
    </source>
</evidence>
<evidence type="ECO:0000259" key="8">
    <source>
        <dbReference type="Pfam" id="PF02687"/>
    </source>
</evidence>
<evidence type="ECO:0000256" key="1">
    <source>
        <dbReference type="ARBA" id="ARBA00004651"/>
    </source>
</evidence>
<accession>A0A174T8P4</accession>
<dbReference type="Proteomes" id="UP000092714">
    <property type="component" value="Unassembled WGS sequence"/>
</dbReference>
<feature type="domain" description="MacB-like periplasmic core" evidence="9">
    <location>
        <begin position="19"/>
        <end position="211"/>
    </location>
</feature>
<comment type="similarity">
    <text evidence="2">Belongs to the ABC-4 integral membrane protein family. LolC/E subfamily.</text>
</comment>
<keyword evidence="3" id="KW-1003">Cell membrane</keyword>
<dbReference type="AlphaFoldDB" id="A0A174T8P4"/>
<dbReference type="RefSeq" id="WP_055183844.1">
    <property type="nucleotide sequence ID" value="NZ_CAXSZC010000002.1"/>
</dbReference>
<protein>
    <recommendedName>
        <fullName evidence="12">Lipoprotein-releasing system transmembrane protein LolE</fullName>
    </recommendedName>
</protein>
<feature type="transmembrane region" description="Helical" evidence="7">
    <location>
        <begin position="346"/>
        <end position="370"/>
    </location>
</feature>
<evidence type="ECO:0000313" key="10">
    <source>
        <dbReference type="EMBL" id="OBY11811.1"/>
    </source>
</evidence>
<feature type="domain" description="ABC3 transporter permease C-terminal" evidence="8">
    <location>
        <begin position="259"/>
        <end position="378"/>
    </location>
</feature>
<evidence type="ECO:0008006" key="12">
    <source>
        <dbReference type="Google" id="ProtNLM"/>
    </source>
</evidence>
<evidence type="ECO:0000256" key="3">
    <source>
        <dbReference type="ARBA" id="ARBA00022475"/>
    </source>
</evidence>
<dbReference type="GO" id="GO:0098797">
    <property type="term" value="C:plasma membrane protein complex"/>
    <property type="evidence" value="ECO:0007669"/>
    <property type="project" value="TreeGrafter"/>
</dbReference>
<dbReference type="EMBL" id="MAPZ01000010">
    <property type="protein sequence ID" value="OBY11811.1"/>
    <property type="molecule type" value="Genomic_DNA"/>
</dbReference>
<sequence>MRNNFKIAYRFIKSNKAQTILIALGIALGVTVQLFLGLLINNLNDNLLNKTIGNTSQITVSSKDKGISNYNEIISNIKDKEDKITNIMGVLDNPAIVKEGDSNKSIIVRGLDLSKENDIYDLTNKISEGKFPENENEVLIGKGLSEDLSLKVDDELMFSSPSIGEKKVKVTGIVDLKVKGMNDSWVITTLTNSQNIFSKDGEVSSIEMRINNEYVFESDEISKSISSYIPSDLDIVNWKEDNESLLDALSGQKTSSITIQVFIIISVTMSIAGVLAISVIQKSKQIGILKAMGIRNRSAAAIFILQGLIFGVVGALSGGILGITLFKIFTVMVKTSDGSPLVPGNMYYGFILMSIVISILAAVLASIIAAKKSLKLDPIDIIRNN</sequence>
<dbReference type="eggNOG" id="COG4591">
    <property type="taxonomic scope" value="Bacteria"/>
</dbReference>
<dbReference type="GO" id="GO:0044874">
    <property type="term" value="P:lipoprotein localization to outer membrane"/>
    <property type="evidence" value="ECO:0007669"/>
    <property type="project" value="TreeGrafter"/>
</dbReference>
<dbReference type="PANTHER" id="PTHR30489">
    <property type="entry name" value="LIPOPROTEIN-RELEASING SYSTEM TRANSMEMBRANE PROTEIN LOLE"/>
    <property type="match status" value="1"/>
</dbReference>
<evidence type="ECO:0000256" key="5">
    <source>
        <dbReference type="ARBA" id="ARBA00022989"/>
    </source>
</evidence>
<dbReference type="InterPro" id="IPR003838">
    <property type="entry name" value="ABC3_permease_C"/>
</dbReference>
<proteinExistence type="inferred from homology"/>
<evidence type="ECO:0000256" key="7">
    <source>
        <dbReference type="SAM" id="Phobius"/>
    </source>
</evidence>
<evidence type="ECO:0000256" key="6">
    <source>
        <dbReference type="ARBA" id="ARBA00023136"/>
    </source>
</evidence>
<gene>
    <name evidence="10" type="ORF">CP373A1_02490</name>
</gene>
<evidence type="ECO:0000256" key="4">
    <source>
        <dbReference type="ARBA" id="ARBA00022692"/>
    </source>
</evidence>
<dbReference type="InterPro" id="IPR025857">
    <property type="entry name" value="MacB_PCD"/>
</dbReference>
<dbReference type="PANTHER" id="PTHR30489:SF0">
    <property type="entry name" value="LIPOPROTEIN-RELEASING SYSTEM TRANSMEMBRANE PROTEIN LOLE"/>
    <property type="match status" value="1"/>
</dbReference>
<keyword evidence="5 7" id="KW-1133">Transmembrane helix</keyword>
<organism evidence="10 11">
    <name type="scientific">Clostridium paraputrificum</name>
    <dbReference type="NCBI Taxonomy" id="29363"/>
    <lineage>
        <taxon>Bacteria</taxon>
        <taxon>Bacillati</taxon>
        <taxon>Bacillota</taxon>
        <taxon>Clostridia</taxon>
        <taxon>Eubacteriales</taxon>
        <taxon>Clostridiaceae</taxon>
        <taxon>Clostridium</taxon>
    </lineage>
</organism>